<evidence type="ECO:0000313" key="13">
    <source>
        <dbReference type="Proteomes" id="UP000196230"/>
    </source>
</evidence>
<feature type="binding site" evidence="10">
    <location>
        <begin position="259"/>
        <end position="261"/>
    </location>
    <ligand>
        <name>L-cysteinyl-5'-AMP</name>
        <dbReference type="ChEBI" id="CHEBI:144924"/>
    </ligand>
</feature>
<comment type="subunit">
    <text evidence="3 10">Monomer.</text>
</comment>
<dbReference type="GO" id="GO:0004817">
    <property type="term" value="F:cysteine-tRNA ligase activity"/>
    <property type="evidence" value="ECO:0007669"/>
    <property type="project" value="TreeGrafter"/>
</dbReference>
<accession>A0A1R4I869</accession>
<evidence type="ECO:0000256" key="10">
    <source>
        <dbReference type="HAMAP-Rule" id="MF_01697"/>
    </source>
</evidence>
<dbReference type="Proteomes" id="UP000196230">
    <property type="component" value="Unassembled WGS sequence"/>
</dbReference>
<keyword evidence="7 10" id="KW-0862">Zinc</keyword>
<keyword evidence="6 10" id="KW-0547">Nucleotide-binding</keyword>
<evidence type="ECO:0000256" key="2">
    <source>
        <dbReference type="ARBA" id="ARBA00007723"/>
    </source>
</evidence>
<dbReference type="GO" id="GO:0008270">
    <property type="term" value="F:zinc ion binding"/>
    <property type="evidence" value="ECO:0007669"/>
    <property type="project" value="UniProtKB-UniRule"/>
</dbReference>
<feature type="binding site" evidence="10">
    <location>
        <position position="266"/>
    </location>
    <ligand>
        <name>Zn(2+)</name>
        <dbReference type="ChEBI" id="CHEBI:29105"/>
    </ligand>
</feature>
<feature type="binding site" evidence="10">
    <location>
        <position position="241"/>
    </location>
    <ligand>
        <name>Zn(2+)</name>
        <dbReference type="ChEBI" id="CHEBI:29105"/>
    </ligand>
</feature>
<proteinExistence type="inferred from homology"/>
<evidence type="ECO:0000256" key="6">
    <source>
        <dbReference type="ARBA" id="ARBA00022741"/>
    </source>
</evidence>
<comment type="function">
    <text evidence="1 10">Catalyzes the ATP-dependent condensation of GlcN-Ins and L-cysteine to form L-Cys-GlcN-Ins.</text>
</comment>
<evidence type="ECO:0000256" key="8">
    <source>
        <dbReference type="ARBA" id="ARBA00022840"/>
    </source>
</evidence>
<feature type="short sequence motif" description="'HIGH' region" evidence="10">
    <location>
        <begin position="46"/>
        <end position="56"/>
    </location>
</feature>
<keyword evidence="8 10" id="KW-0067">ATP-binding</keyword>
<dbReference type="GO" id="GO:0035446">
    <property type="term" value="F:cysteine-glucosaminylinositol ligase activity"/>
    <property type="evidence" value="ECO:0007669"/>
    <property type="project" value="UniProtKB-UniRule"/>
</dbReference>
<comment type="catalytic activity">
    <reaction evidence="9 10">
        <text>1D-myo-inositol 2-amino-2-deoxy-alpha-D-glucopyranoside + L-cysteine + ATP = 1D-myo-inositol 2-(L-cysteinylamino)-2-deoxy-alpha-D-glucopyranoside + AMP + diphosphate + H(+)</text>
        <dbReference type="Rhea" id="RHEA:26176"/>
        <dbReference type="ChEBI" id="CHEBI:15378"/>
        <dbReference type="ChEBI" id="CHEBI:30616"/>
        <dbReference type="ChEBI" id="CHEBI:33019"/>
        <dbReference type="ChEBI" id="CHEBI:35235"/>
        <dbReference type="ChEBI" id="CHEBI:58886"/>
        <dbReference type="ChEBI" id="CHEBI:58887"/>
        <dbReference type="ChEBI" id="CHEBI:456215"/>
        <dbReference type="EC" id="6.3.1.13"/>
    </reaction>
</comment>
<feature type="binding site" evidence="10">
    <location>
        <position position="59"/>
    </location>
    <ligand>
        <name>L-cysteinyl-5'-AMP</name>
        <dbReference type="ChEBI" id="CHEBI:144924"/>
    </ligand>
</feature>
<dbReference type="SUPFAM" id="SSF52374">
    <property type="entry name" value="Nucleotidylyl transferase"/>
    <property type="match status" value="1"/>
</dbReference>
<feature type="binding site" evidence="10">
    <location>
        <begin position="44"/>
        <end position="47"/>
    </location>
    <ligand>
        <name>L-cysteinyl-5'-AMP</name>
        <dbReference type="ChEBI" id="CHEBI:144924"/>
    </ligand>
</feature>
<dbReference type="Gene3D" id="1.20.120.640">
    <property type="entry name" value="Anticodon-binding domain of a subclass of class I aminoacyl-tRNA synthetases"/>
    <property type="match status" value="1"/>
</dbReference>
<dbReference type="GO" id="GO:0006423">
    <property type="term" value="P:cysteinyl-tRNA aminoacylation"/>
    <property type="evidence" value="ECO:0007669"/>
    <property type="project" value="TreeGrafter"/>
</dbReference>
<dbReference type="AlphaFoldDB" id="A0A1R4I869"/>
<evidence type="ECO:0000256" key="4">
    <source>
        <dbReference type="ARBA" id="ARBA00022598"/>
    </source>
</evidence>
<gene>
    <name evidence="10" type="primary">mshC</name>
    <name evidence="12" type="ORF">FM125_00665</name>
</gene>
<evidence type="ECO:0000259" key="11">
    <source>
        <dbReference type="Pfam" id="PF01406"/>
    </source>
</evidence>
<dbReference type="EC" id="6.3.1.13" evidence="10"/>
<dbReference type="Pfam" id="PF01406">
    <property type="entry name" value="tRNA-synt_1e"/>
    <property type="match status" value="1"/>
</dbReference>
<evidence type="ECO:0000313" key="12">
    <source>
        <dbReference type="EMBL" id="SJN16071.1"/>
    </source>
</evidence>
<dbReference type="Gene3D" id="3.40.50.620">
    <property type="entry name" value="HUPs"/>
    <property type="match status" value="1"/>
</dbReference>
<dbReference type="GO" id="GO:0005524">
    <property type="term" value="F:ATP binding"/>
    <property type="evidence" value="ECO:0007669"/>
    <property type="project" value="UniProtKB-KW"/>
</dbReference>
<dbReference type="EMBL" id="FUKP01000006">
    <property type="protein sequence ID" value="SJN16071.1"/>
    <property type="molecule type" value="Genomic_DNA"/>
</dbReference>
<evidence type="ECO:0000256" key="9">
    <source>
        <dbReference type="ARBA" id="ARBA00048350"/>
    </source>
</evidence>
<dbReference type="GO" id="GO:0010125">
    <property type="term" value="P:mycothiol biosynthetic process"/>
    <property type="evidence" value="ECO:0007669"/>
    <property type="project" value="UniProtKB-UniRule"/>
</dbReference>
<keyword evidence="5 10" id="KW-0479">Metal-binding</keyword>
<dbReference type="InterPro" id="IPR032678">
    <property type="entry name" value="tRNA-synt_1_cat_dom"/>
</dbReference>
<dbReference type="GO" id="GO:0005829">
    <property type="term" value="C:cytosol"/>
    <property type="evidence" value="ECO:0007669"/>
    <property type="project" value="TreeGrafter"/>
</dbReference>
<evidence type="ECO:0000256" key="7">
    <source>
        <dbReference type="ARBA" id="ARBA00022833"/>
    </source>
</evidence>
<evidence type="ECO:0000256" key="3">
    <source>
        <dbReference type="ARBA" id="ARBA00011245"/>
    </source>
</evidence>
<name>A0A1R4I869_9MICC</name>
<comment type="cofactor">
    <cofactor evidence="10">
        <name>Zn(2+)</name>
        <dbReference type="ChEBI" id="CHEBI:29105"/>
    </cofactor>
    <text evidence="10">Binds 1 zinc ion per subunit.</text>
</comment>
<feature type="binding site" evidence="10">
    <location>
        <position position="237"/>
    </location>
    <ligand>
        <name>L-cysteinyl-5'-AMP</name>
        <dbReference type="ChEBI" id="CHEBI:144924"/>
    </ligand>
</feature>
<keyword evidence="4 10" id="KW-0436">Ligase</keyword>
<evidence type="ECO:0000256" key="1">
    <source>
        <dbReference type="ARBA" id="ARBA00003679"/>
    </source>
</evidence>
<dbReference type="PRINTS" id="PR00983">
    <property type="entry name" value="TRNASYNTHCYS"/>
</dbReference>
<feature type="domain" description="tRNA synthetases class I catalytic" evidence="11">
    <location>
        <begin position="37"/>
        <end position="346"/>
    </location>
</feature>
<dbReference type="InterPro" id="IPR014729">
    <property type="entry name" value="Rossmann-like_a/b/a_fold"/>
</dbReference>
<feature type="short sequence motif" description="'KMSKS' region" evidence="10">
    <location>
        <begin position="298"/>
        <end position="302"/>
    </location>
</feature>
<protein>
    <recommendedName>
        <fullName evidence="10">L-cysteine:1D-myo-inositol 2-amino-2-deoxy-alpha-D-glucopyranoside ligase</fullName>
        <shortName evidence="10">L-Cys:GlcN-Ins ligase</shortName>
        <ecNumber evidence="10">6.3.1.13</ecNumber>
    </recommendedName>
    <alternativeName>
        <fullName evidence="10">Mycothiol ligase</fullName>
        <shortName evidence="10">MSH ligase</shortName>
    </alternativeName>
</protein>
<dbReference type="InterPro" id="IPR024909">
    <property type="entry name" value="Cys-tRNA/MSH_ligase"/>
</dbReference>
<dbReference type="InterPro" id="IPR017812">
    <property type="entry name" value="Mycothiol_ligase_MshC"/>
</dbReference>
<dbReference type="RefSeq" id="WP_087133324.1">
    <property type="nucleotide sequence ID" value="NZ_FUKP01000006.1"/>
</dbReference>
<dbReference type="HAMAP" id="MF_01697">
    <property type="entry name" value="MshC"/>
    <property type="match status" value="1"/>
</dbReference>
<feature type="binding site" evidence="10">
    <location>
        <begin position="82"/>
        <end position="84"/>
    </location>
    <ligand>
        <name>L-cysteinyl-5'-AMP</name>
        <dbReference type="ChEBI" id="CHEBI:144924"/>
    </ligand>
</feature>
<dbReference type="PANTHER" id="PTHR10890:SF3">
    <property type="entry name" value="CYSTEINE--TRNA LIGASE, CYTOPLASMIC"/>
    <property type="match status" value="1"/>
</dbReference>
<feature type="binding site" evidence="10">
    <location>
        <position position="292"/>
    </location>
    <ligand>
        <name>L-cysteinyl-5'-AMP</name>
        <dbReference type="ChEBI" id="CHEBI:144924"/>
    </ligand>
</feature>
<comment type="similarity">
    <text evidence="2 10">Belongs to the class-I aminoacyl-tRNA synthetase family. MshC subfamily.</text>
</comment>
<reference evidence="12 13" key="1">
    <citation type="submission" date="2017-02" db="EMBL/GenBank/DDBJ databases">
        <authorList>
            <person name="Peterson S.W."/>
        </authorList>
    </citation>
    <scope>NUCLEOTIDE SEQUENCE [LARGE SCALE GENOMIC DNA]</scope>
    <source>
        <strain evidence="12 13">2B3F</strain>
    </source>
</reference>
<dbReference type="PANTHER" id="PTHR10890">
    <property type="entry name" value="CYSTEINYL-TRNA SYNTHETASE"/>
    <property type="match status" value="1"/>
</dbReference>
<evidence type="ECO:0000256" key="5">
    <source>
        <dbReference type="ARBA" id="ARBA00022723"/>
    </source>
</evidence>
<organism evidence="12 13">
    <name type="scientific">Micrococcus lylae</name>
    <dbReference type="NCBI Taxonomy" id="1273"/>
    <lineage>
        <taxon>Bacteria</taxon>
        <taxon>Bacillati</taxon>
        <taxon>Actinomycetota</taxon>
        <taxon>Actinomycetes</taxon>
        <taxon>Micrococcales</taxon>
        <taxon>Micrococcaceae</taxon>
        <taxon>Micrococcus</taxon>
    </lineage>
</organism>
<feature type="short sequence motif" description="'ERGGDP' region" evidence="10">
    <location>
        <begin position="196"/>
        <end position="201"/>
    </location>
</feature>
<sequence length="424" mass="46022">MQSWSVPGVPTLPAHPDTLRVHDTATGTLRRPGNPEGSASLYVCGITPYDATHLGHANTYVAFDLLHRYWLGAGLTVTYTQNVTDVDDPLLERATATDVDWQWLAEQQTDLFRSDMTALNVLPPHHYLGVTETVPAVVEGVQALVDAGLGYTVPGRDGEPDGDVYFDTRAAERTTGWRLGSVGAHTDAEMAEIFPERGGDPQRPGKRDPLDPLLWRVHREGEPVWDGGPLGRGRPGWHIECSVIARRTLPAPFTVQAGGSDLRFPHHEFSAAHATGIDGKDLAHTYLHSGMVALDGQKMSKSLGNLELVSRLTARGVEAVAVRAALLDHHYRSDWQWSEDVLTHAQERVAAWRAALLQDSRRDGAAVHAAVVSALSTDLDAPAALQVLDAWAVGERLPEAEPIGARQDVDVADVADALLGLRLR</sequence>
<dbReference type="NCBIfam" id="TIGR03447">
    <property type="entry name" value="mycothiol_MshC"/>
    <property type="match status" value="1"/>
</dbReference>
<feature type="binding site" evidence="10">
    <location>
        <position position="44"/>
    </location>
    <ligand>
        <name>Zn(2+)</name>
        <dbReference type="ChEBI" id="CHEBI:29105"/>
    </ligand>
</feature>